<dbReference type="RefSeq" id="WP_285931450.1">
    <property type="nucleotide sequence ID" value="NZ_JASTZU010000027.1"/>
</dbReference>
<dbReference type="NCBIfam" id="NF041644">
    <property type="entry name" value="CBO0543_fam"/>
    <property type="match status" value="1"/>
</dbReference>
<reference evidence="2 3" key="1">
    <citation type="submission" date="2023-06" db="EMBL/GenBank/DDBJ databases">
        <title>Aquibacillus rhizosphaerae LR5S19.</title>
        <authorList>
            <person name="Sun J.-Q."/>
        </authorList>
    </citation>
    <scope>NUCLEOTIDE SEQUENCE [LARGE SCALE GENOMIC DNA]</scope>
    <source>
        <strain evidence="2 3">LR5S19</strain>
    </source>
</reference>
<keyword evidence="1" id="KW-0812">Transmembrane</keyword>
<comment type="caution">
    <text evidence="2">The sequence shown here is derived from an EMBL/GenBank/DDBJ whole genome shotgun (WGS) entry which is preliminary data.</text>
</comment>
<proteinExistence type="predicted"/>
<evidence type="ECO:0000313" key="2">
    <source>
        <dbReference type="EMBL" id="MDL4840410.1"/>
    </source>
</evidence>
<gene>
    <name evidence="2" type="ORF">QQS35_08130</name>
</gene>
<dbReference type="Proteomes" id="UP001235343">
    <property type="component" value="Unassembled WGS sequence"/>
</dbReference>
<feature type="transmembrane region" description="Helical" evidence="1">
    <location>
        <begin position="159"/>
        <end position="181"/>
    </location>
</feature>
<name>A0ABT7L5D5_9BACI</name>
<protein>
    <submittedName>
        <fullName evidence="2">CBO0543 family protein</fullName>
    </submittedName>
</protein>
<accession>A0ABT7L5D5</accession>
<keyword evidence="1" id="KW-1133">Transmembrane helix</keyword>
<organism evidence="2 3">
    <name type="scientific">Aquibacillus rhizosphaerae</name>
    <dbReference type="NCBI Taxonomy" id="3051431"/>
    <lineage>
        <taxon>Bacteria</taxon>
        <taxon>Bacillati</taxon>
        <taxon>Bacillota</taxon>
        <taxon>Bacilli</taxon>
        <taxon>Bacillales</taxon>
        <taxon>Bacillaceae</taxon>
        <taxon>Aquibacillus</taxon>
    </lineage>
</organism>
<feature type="transmembrane region" description="Helical" evidence="1">
    <location>
        <begin position="127"/>
        <end position="147"/>
    </location>
</feature>
<keyword evidence="3" id="KW-1185">Reference proteome</keyword>
<feature type="transmembrane region" description="Helical" evidence="1">
    <location>
        <begin position="61"/>
        <end position="77"/>
    </location>
</feature>
<evidence type="ECO:0000313" key="3">
    <source>
        <dbReference type="Proteomes" id="UP001235343"/>
    </source>
</evidence>
<feature type="transmembrane region" description="Helical" evidence="1">
    <location>
        <begin position="97"/>
        <end position="120"/>
    </location>
</feature>
<dbReference type="EMBL" id="JASTZU010000027">
    <property type="protein sequence ID" value="MDL4840410.1"/>
    <property type="molecule type" value="Genomic_DNA"/>
</dbReference>
<keyword evidence="1" id="KW-0472">Membrane</keyword>
<dbReference type="InterPro" id="IPR048147">
    <property type="entry name" value="CBO0543-like"/>
</dbReference>
<evidence type="ECO:0000256" key="1">
    <source>
        <dbReference type="SAM" id="Phobius"/>
    </source>
</evidence>
<feature type="transmembrane region" description="Helical" evidence="1">
    <location>
        <begin position="36"/>
        <end position="56"/>
    </location>
</feature>
<sequence>MTEDQSNQLESILKQQDKLVKMWLEYWKDYSTWETWQFWAIVFMLIIPLIIVIFAIDKSKAFHIGFYGFNIHTWFTYSDAIAMRTSYVTYPFQAIPIMPVNFALDASLVPVAFMLLYQWCLNRNKNVFFYGVILSGIFSFIVKPLLVSVDIIQLNKGMNYFYLFLNYLLILVLSIIITKLFKYLRKKRKTFLHSNAH</sequence>